<accession>A0A2H4S7E6</accession>
<dbReference type="SUPFAM" id="SSF53474">
    <property type="entry name" value="alpha/beta-Hydrolases"/>
    <property type="match status" value="1"/>
</dbReference>
<keyword evidence="1" id="KW-0812">Transmembrane</keyword>
<dbReference type="EMBL" id="CP023322">
    <property type="protein sequence ID" value="ATY59014.1"/>
    <property type="molecule type" value="Genomic_DNA"/>
</dbReference>
<dbReference type="PANTHER" id="PTHR37471">
    <property type="entry name" value="UNNAMED PRODUCT"/>
    <property type="match status" value="1"/>
</dbReference>
<dbReference type="Proteomes" id="UP000323067">
    <property type="component" value="Chromosome iv"/>
</dbReference>
<keyword evidence="2" id="KW-0378">Hydrolase</keyword>
<dbReference type="Gene3D" id="3.40.50.1820">
    <property type="entry name" value="alpha/beta hydrolase"/>
    <property type="match status" value="1"/>
</dbReference>
<reference evidence="2 3" key="1">
    <citation type="journal article" date="2017" name="BMC Genomics">
        <title>Chromosome level assembly and secondary metabolite potential of the parasitic fungus Cordyceps militaris.</title>
        <authorList>
            <person name="Kramer G.J."/>
            <person name="Nodwell J.R."/>
        </authorList>
    </citation>
    <scope>NUCLEOTIDE SEQUENCE [LARGE SCALE GENOMIC DNA]</scope>
    <source>
        <strain evidence="2 3">ATCC 34164</strain>
    </source>
</reference>
<evidence type="ECO:0000313" key="2">
    <source>
        <dbReference type="EMBL" id="ATY59014.1"/>
    </source>
</evidence>
<name>A0A2H4S7E6_CORMI</name>
<evidence type="ECO:0000256" key="1">
    <source>
        <dbReference type="SAM" id="Phobius"/>
    </source>
</evidence>
<organism evidence="2 3">
    <name type="scientific">Cordyceps militaris</name>
    <name type="common">Caterpillar fungus</name>
    <name type="synonym">Clavaria militaris</name>
    <dbReference type="NCBI Taxonomy" id="73501"/>
    <lineage>
        <taxon>Eukaryota</taxon>
        <taxon>Fungi</taxon>
        <taxon>Dikarya</taxon>
        <taxon>Ascomycota</taxon>
        <taxon>Pezizomycotina</taxon>
        <taxon>Sordariomycetes</taxon>
        <taxon>Hypocreomycetidae</taxon>
        <taxon>Hypocreales</taxon>
        <taxon>Cordycipitaceae</taxon>
        <taxon>Cordyceps</taxon>
    </lineage>
</organism>
<feature type="transmembrane region" description="Helical" evidence="1">
    <location>
        <begin position="12"/>
        <end position="33"/>
    </location>
</feature>
<keyword evidence="1" id="KW-1133">Transmembrane helix</keyword>
<dbReference type="InterPro" id="IPR029058">
    <property type="entry name" value="AB_hydrolase_fold"/>
</dbReference>
<dbReference type="PANTHER" id="PTHR37471:SF1">
    <property type="entry name" value="AB HYDROLASE-1 DOMAIN-CONTAINING PROTEIN"/>
    <property type="match status" value="1"/>
</dbReference>
<dbReference type="GO" id="GO:0016787">
    <property type="term" value="F:hydrolase activity"/>
    <property type="evidence" value="ECO:0007669"/>
    <property type="project" value="UniProtKB-KW"/>
</dbReference>
<dbReference type="AlphaFoldDB" id="A0A2H4S7E6"/>
<sequence>MIGNSPPKWALIQLSVVIFRFAPLLLALFFLALGAHSAPHHTAQAVLGSLLVAEALFYVLLYRPHLRRATARAAHPTPPLTRAARLALFQQCLAHARDPAAYLRGWFLGAPLGDVGHDAVREFLCWAFFDAEAEDPAMREEMDGYVAALEERLGHRFAEGRGTAKSLRLTLEPVETAYRGLAWYAVMALVDAATCALLRGYGFRLYGRSSTAEVLATFPPRPQELLSSFKSPAPKLGYWYYGPPSRTARAGDREPLPVVFLHGIGVGLLTYLRFLFDLVKAADVQSRQEGNGAGIRIIAVEMLPVSFRLTSLSLDKRAFLEAFTAIVDAHGWDDFAIVSHSYGSVPTTHILTGDEALSRRVRAVTLVDPVTVLLHLPHVAYNFTRRRPRTAAEWQLWYFASADVGTATVLGRHFFWRQNIVWKEDLLRRPGGGGHRRVTVSLAAKDIIVNAPAVAEYLREPENAAVGDNAESCVGVLWFPQLDHAQVFDTPSDYSKIIKCILAEAED</sequence>
<dbReference type="OrthoDB" id="6431331at2759"/>
<protein>
    <submittedName>
        <fullName evidence="2">Alpha beta hydrolase fold family</fullName>
    </submittedName>
</protein>
<proteinExistence type="predicted"/>
<evidence type="ECO:0000313" key="3">
    <source>
        <dbReference type="Proteomes" id="UP000323067"/>
    </source>
</evidence>
<dbReference type="VEuPathDB" id="FungiDB:A9K55_003416"/>
<feature type="transmembrane region" description="Helical" evidence="1">
    <location>
        <begin position="45"/>
        <end position="62"/>
    </location>
</feature>
<gene>
    <name evidence="2" type="ORF">A9K55_003416</name>
</gene>
<keyword evidence="1" id="KW-0472">Membrane</keyword>